<accession>A0A919LF97</accession>
<dbReference type="EMBL" id="BNEE01000006">
    <property type="protein sequence ID" value="GHI85667.1"/>
    <property type="molecule type" value="Genomic_DNA"/>
</dbReference>
<feature type="compositionally biased region" description="Low complexity" evidence="1">
    <location>
        <begin position="143"/>
        <end position="161"/>
    </location>
</feature>
<dbReference type="Proteomes" id="UP000600026">
    <property type="component" value="Unassembled WGS sequence"/>
</dbReference>
<evidence type="ECO:0000313" key="2">
    <source>
        <dbReference type="EMBL" id="GHI85667.1"/>
    </source>
</evidence>
<comment type="caution">
    <text evidence="2">The sequence shown here is derived from an EMBL/GenBank/DDBJ whole genome shotgun (WGS) entry which is preliminary data.</text>
</comment>
<gene>
    <name evidence="2" type="ORF">Sxan_30310</name>
</gene>
<name>A0A919LF97_9ACTN</name>
<dbReference type="RefSeq" id="WP_063768415.1">
    <property type="nucleotide sequence ID" value="NZ_BNEE01000006.1"/>
</dbReference>
<evidence type="ECO:0000256" key="1">
    <source>
        <dbReference type="SAM" id="MobiDB-lite"/>
    </source>
</evidence>
<keyword evidence="3" id="KW-1185">Reference proteome</keyword>
<protein>
    <submittedName>
        <fullName evidence="2">Uncharacterized protein</fullName>
    </submittedName>
</protein>
<proteinExistence type="predicted"/>
<feature type="region of interest" description="Disordered" evidence="1">
    <location>
        <begin position="143"/>
        <end position="174"/>
    </location>
</feature>
<evidence type="ECO:0000313" key="3">
    <source>
        <dbReference type="Proteomes" id="UP000600026"/>
    </source>
</evidence>
<sequence>MGSTTGTPSPAAAEDGAVRDFLALSAALTGFTTDELRAAGTAHAYLAVVREQAGAVPYGRLVDAADPLEAGEGEDAEAARALIHLWYTGSWPGLPGGGGAFTVSPEAYAAGLVWRAVGVSAPGTRPRGFGSWAEPVPVVAPEPAAAPAAAPRSPATAQTTAGADAVDARAGSTR</sequence>
<organism evidence="2 3">
    <name type="scientific">Streptomyces xanthophaeus</name>
    <dbReference type="NCBI Taxonomy" id="67385"/>
    <lineage>
        <taxon>Bacteria</taxon>
        <taxon>Bacillati</taxon>
        <taxon>Actinomycetota</taxon>
        <taxon>Actinomycetes</taxon>
        <taxon>Kitasatosporales</taxon>
        <taxon>Streptomycetaceae</taxon>
        <taxon>Streptomyces</taxon>
    </lineage>
</organism>
<reference evidence="2" key="1">
    <citation type="submission" date="2020-09" db="EMBL/GenBank/DDBJ databases">
        <title>Whole genome shotgun sequence of Streptomyces xanthophaeus NBRC 12829.</title>
        <authorList>
            <person name="Komaki H."/>
            <person name="Tamura T."/>
        </authorList>
    </citation>
    <scope>NUCLEOTIDE SEQUENCE</scope>
    <source>
        <strain evidence="2">NBRC 12829</strain>
    </source>
</reference>
<dbReference type="AlphaFoldDB" id="A0A919LF97"/>